<comment type="function">
    <text evidence="6">Toxic component of a toxin-antitoxin (TA) system. An RNase.</text>
</comment>
<dbReference type="OrthoDB" id="556169at2"/>
<comment type="similarity">
    <text evidence="6">Belongs to the PINc/VapC protein family.</text>
</comment>
<keyword evidence="1 6" id="KW-1277">Toxin-antitoxin system</keyword>
<protein>
    <recommendedName>
        <fullName evidence="6">Ribonuclease VapC</fullName>
        <shortName evidence="6">RNase VapC</shortName>
        <ecNumber evidence="6">3.1.-.-</ecNumber>
    </recommendedName>
    <alternativeName>
        <fullName evidence="6">Toxin VapC</fullName>
    </alternativeName>
</protein>
<dbReference type="CDD" id="cd18678">
    <property type="entry name" value="PIN_MtVapC25_VapC33-like"/>
    <property type="match status" value="1"/>
</dbReference>
<name>G7GZ60_9ACTN</name>
<dbReference type="InterPro" id="IPR029060">
    <property type="entry name" value="PIN-like_dom_sf"/>
</dbReference>
<proteinExistence type="inferred from homology"/>
<dbReference type="InterPro" id="IPR002716">
    <property type="entry name" value="PIN_dom"/>
</dbReference>
<dbReference type="STRING" id="1073574.GOARA_021_01220"/>
<sequence length="142" mass="15461">MQMPDINVLIGALRQEADRHVELRQWLQSALESDETLALTPAVVAGYIRIVTNRHIYAAPTPLAVALAHIESLRANNGVVDVLPGPRHWEIFAGLCRSADAKGPLISDADHAATAIEHGATWVTLDRDFARFPGLKWQVPGG</sequence>
<evidence type="ECO:0000313" key="8">
    <source>
        <dbReference type="EMBL" id="GAB08885.1"/>
    </source>
</evidence>
<evidence type="ECO:0000256" key="6">
    <source>
        <dbReference type="HAMAP-Rule" id="MF_00265"/>
    </source>
</evidence>
<feature type="binding site" evidence="6">
    <location>
        <position position="5"/>
    </location>
    <ligand>
        <name>Mg(2+)</name>
        <dbReference type="ChEBI" id="CHEBI:18420"/>
    </ligand>
</feature>
<dbReference type="GO" id="GO:0004540">
    <property type="term" value="F:RNA nuclease activity"/>
    <property type="evidence" value="ECO:0007669"/>
    <property type="project" value="InterPro"/>
</dbReference>
<dbReference type="EC" id="3.1.-.-" evidence="6"/>
<dbReference type="GO" id="GO:0045926">
    <property type="term" value="P:negative regulation of growth"/>
    <property type="evidence" value="ECO:0007669"/>
    <property type="project" value="UniProtKB-ARBA"/>
</dbReference>
<evidence type="ECO:0000256" key="5">
    <source>
        <dbReference type="ARBA" id="ARBA00022842"/>
    </source>
</evidence>
<keyword evidence="4 6" id="KW-0378">Hydrolase</keyword>
<evidence type="ECO:0000256" key="3">
    <source>
        <dbReference type="ARBA" id="ARBA00022723"/>
    </source>
</evidence>
<comment type="cofactor">
    <cofactor evidence="6">
        <name>Mg(2+)</name>
        <dbReference type="ChEBI" id="CHEBI:18420"/>
    </cofactor>
</comment>
<dbReference type="GO" id="GO:0090729">
    <property type="term" value="F:toxin activity"/>
    <property type="evidence" value="ECO:0007669"/>
    <property type="project" value="UniProtKB-KW"/>
</dbReference>
<dbReference type="Gene3D" id="3.40.50.1010">
    <property type="entry name" value="5'-nuclease"/>
    <property type="match status" value="1"/>
</dbReference>
<keyword evidence="6" id="KW-0800">Toxin</keyword>
<evidence type="ECO:0000256" key="1">
    <source>
        <dbReference type="ARBA" id="ARBA00022649"/>
    </source>
</evidence>
<keyword evidence="5 6" id="KW-0460">Magnesium</keyword>
<dbReference type="HAMAP" id="MF_00265">
    <property type="entry name" value="VapC_Nob1"/>
    <property type="match status" value="1"/>
</dbReference>
<evidence type="ECO:0000313" key="9">
    <source>
        <dbReference type="Proteomes" id="UP000035088"/>
    </source>
</evidence>
<dbReference type="SUPFAM" id="SSF88723">
    <property type="entry name" value="PIN domain-like"/>
    <property type="match status" value="1"/>
</dbReference>
<evidence type="ECO:0000259" key="7">
    <source>
        <dbReference type="Pfam" id="PF01850"/>
    </source>
</evidence>
<reference evidence="8 9" key="1">
    <citation type="submission" date="2011-11" db="EMBL/GenBank/DDBJ databases">
        <title>Whole genome shotgun sequence of Gordonia araii NBRC 100433.</title>
        <authorList>
            <person name="Yoshida Y."/>
            <person name="Hosoyama A."/>
            <person name="Tsuchikane K."/>
            <person name="Katsumata H."/>
            <person name="Yamazaki S."/>
            <person name="Fujita N."/>
        </authorList>
    </citation>
    <scope>NUCLEOTIDE SEQUENCE [LARGE SCALE GENOMIC DNA]</scope>
    <source>
        <strain evidence="8 9">NBRC 100433</strain>
    </source>
</reference>
<dbReference type="Pfam" id="PF01850">
    <property type="entry name" value="PIN"/>
    <property type="match status" value="1"/>
</dbReference>
<evidence type="ECO:0000256" key="4">
    <source>
        <dbReference type="ARBA" id="ARBA00022801"/>
    </source>
</evidence>
<keyword evidence="3 6" id="KW-0479">Metal-binding</keyword>
<dbReference type="InterPro" id="IPR006226">
    <property type="entry name" value="Mtu_PIN"/>
</dbReference>
<dbReference type="NCBIfam" id="TIGR00028">
    <property type="entry name" value="Mtu_PIN_fam"/>
    <property type="match status" value="1"/>
</dbReference>
<dbReference type="EMBL" id="BAEE01000021">
    <property type="protein sequence ID" value="GAB08885.1"/>
    <property type="molecule type" value="Genomic_DNA"/>
</dbReference>
<comment type="caution">
    <text evidence="8">The sequence shown here is derived from an EMBL/GenBank/DDBJ whole genome shotgun (WGS) entry which is preliminary data.</text>
</comment>
<keyword evidence="9" id="KW-1185">Reference proteome</keyword>
<evidence type="ECO:0000256" key="2">
    <source>
        <dbReference type="ARBA" id="ARBA00022722"/>
    </source>
</evidence>
<dbReference type="GO" id="GO:0016788">
    <property type="term" value="F:hydrolase activity, acting on ester bonds"/>
    <property type="evidence" value="ECO:0007669"/>
    <property type="project" value="InterPro"/>
</dbReference>
<dbReference type="Proteomes" id="UP000035088">
    <property type="component" value="Unassembled WGS sequence"/>
</dbReference>
<feature type="domain" description="PIN" evidence="7">
    <location>
        <begin position="4"/>
        <end position="133"/>
    </location>
</feature>
<keyword evidence="2 6" id="KW-0540">Nuclease</keyword>
<dbReference type="InterPro" id="IPR022907">
    <property type="entry name" value="VapC_family"/>
</dbReference>
<dbReference type="AlphaFoldDB" id="G7GZ60"/>
<accession>G7GZ60</accession>
<organism evidence="8 9">
    <name type="scientific">Gordonia araii NBRC 100433</name>
    <dbReference type="NCBI Taxonomy" id="1073574"/>
    <lineage>
        <taxon>Bacteria</taxon>
        <taxon>Bacillati</taxon>
        <taxon>Actinomycetota</taxon>
        <taxon>Actinomycetes</taxon>
        <taxon>Mycobacteriales</taxon>
        <taxon>Gordoniaceae</taxon>
        <taxon>Gordonia</taxon>
    </lineage>
</organism>
<feature type="binding site" evidence="6">
    <location>
        <position position="108"/>
    </location>
    <ligand>
        <name>Mg(2+)</name>
        <dbReference type="ChEBI" id="CHEBI:18420"/>
    </ligand>
</feature>
<gene>
    <name evidence="6" type="primary">vapC</name>
    <name evidence="8" type="ORF">GOARA_021_01220</name>
</gene>
<dbReference type="GO" id="GO:0000287">
    <property type="term" value="F:magnesium ion binding"/>
    <property type="evidence" value="ECO:0007669"/>
    <property type="project" value="UniProtKB-UniRule"/>
</dbReference>